<comment type="similarity">
    <text evidence="2 6">Belongs to the major facilitator superfamily. Sugar transporter (TC 2.A.1.1) family.</text>
</comment>
<keyword evidence="3 8" id="KW-0812">Transmembrane</keyword>
<evidence type="ECO:0000313" key="11">
    <source>
        <dbReference type="Proteomes" id="UP000815325"/>
    </source>
</evidence>
<comment type="caution">
    <text evidence="10">The sequence shown here is derived from an EMBL/GenBank/DDBJ whole genome shotgun (WGS) entry which is preliminary data.</text>
</comment>
<name>A0ABQ7GCQ9_DUNSA</name>
<dbReference type="SUPFAM" id="SSF103473">
    <property type="entry name" value="MFS general substrate transporter"/>
    <property type="match status" value="1"/>
</dbReference>
<proteinExistence type="inferred from homology"/>
<dbReference type="InterPro" id="IPR005828">
    <property type="entry name" value="MFS_sugar_transport-like"/>
</dbReference>
<dbReference type="Gene3D" id="1.20.1250.20">
    <property type="entry name" value="MFS general substrate transporter like domains"/>
    <property type="match status" value="1"/>
</dbReference>
<dbReference type="Proteomes" id="UP000815325">
    <property type="component" value="Unassembled WGS sequence"/>
</dbReference>
<evidence type="ECO:0000256" key="5">
    <source>
        <dbReference type="ARBA" id="ARBA00023136"/>
    </source>
</evidence>
<evidence type="ECO:0000256" key="4">
    <source>
        <dbReference type="ARBA" id="ARBA00022989"/>
    </source>
</evidence>
<dbReference type="InterPro" id="IPR050360">
    <property type="entry name" value="MFS_Sugar_Transporters"/>
</dbReference>
<dbReference type="InterPro" id="IPR005829">
    <property type="entry name" value="Sugar_transporter_CS"/>
</dbReference>
<feature type="transmembrane region" description="Helical" evidence="8">
    <location>
        <begin position="48"/>
        <end position="68"/>
    </location>
</feature>
<evidence type="ECO:0000256" key="6">
    <source>
        <dbReference type="RuleBase" id="RU003346"/>
    </source>
</evidence>
<evidence type="ECO:0000256" key="1">
    <source>
        <dbReference type="ARBA" id="ARBA00004141"/>
    </source>
</evidence>
<evidence type="ECO:0000256" key="8">
    <source>
        <dbReference type="SAM" id="Phobius"/>
    </source>
</evidence>
<evidence type="ECO:0000259" key="9">
    <source>
        <dbReference type="PROSITE" id="PS50850"/>
    </source>
</evidence>
<keyword evidence="5 8" id="KW-0472">Membrane</keyword>
<protein>
    <submittedName>
        <fullName evidence="10">General substrate transporter</fullName>
    </submittedName>
</protein>
<gene>
    <name evidence="10" type="ORF">DUNSADRAFT_11774</name>
</gene>
<accession>A0ABQ7GCQ9</accession>
<keyword evidence="11" id="KW-1185">Reference proteome</keyword>
<organism evidence="10 11">
    <name type="scientific">Dunaliella salina</name>
    <name type="common">Green alga</name>
    <name type="synonym">Protococcus salinus</name>
    <dbReference type="NCBI Taxonomy" id="3046"/>
    <lineage>
        <taxon>Eukaryota</taxon>
        <taxon>Viridiplantae</taxon>
        <taxon>Chlorophyta</taxon>
        <taxon>core chlorophytes</taxon>
        <taxon>Chlorophyceae</taxon>
        <taxon>CS clade</taxon>
        <taxon>Chlamydomonadales</taxon>
        <taxon>Dunaliellaceae</taxon>
        <taxon>Dunaliella</taxon>
    </lineage>
</organism>
<dbReference type="PANTHER" id="PTHR48022:SF2">
    <property type="entry name" value="PLASTIDIC GLUCOSE TRANSPORTER 4"/>
    <property type="match status" value="1"/>
</dbReference>
<dbReference type="PANTHER" id="PTHR48022">
    <property type="entry name" value="PLASTIDIC GLUCOSE TRANSPORTER 4"/>
    <property type="match status" value="1"/>
</dbReference>
<feature type="transmembrane region" description="Helical" evidence="8">
    <location>
        <begin position="107"/>
        <end position="131"/>
    </location>
</feature>
<feature type="transmembrane region" description="Helical" evidence="8">
    <location>
        <begin position="348"/>
        <end position="368"/>
    </location>
</feature>
<dbReference type="InterPro" id="IPR003663">
    <property type="entry name" value="Sugar/inositol_transpt"/>
</dbReference>
<dbReference type="EMBL" id="MU069879">
    <property type="protein sequence ID" value="KAF5832364.1"/>
    <property type="molecule type" value="Genomic_DNA"/>
</dbReference>
<dbReference type="InterPro" id="IPR036259">
    <property type="entry name" value="MFS_trans_sf"/>
</dbReference>
<feature type="transmembrane region" description="Helical" evidence="8">
    <location>
        <begin position="312"/>
        <end position="336"/>
    </location>
</feature>
<evidence type="ECO:0000256" key="7">
    <source>
        <dbReference type="SAM" id="MobiDB-lite"/>
    </source>
</evidence>
<feature type="region of interest" description="Disordered" evidence="7">
    <location>
        <begin position="177"/>
        <end position="203"/>
    </location>
</feature>
<dbReference type="PROSITE" id="PS50850">
    <property type="entry name" value="MFS"/>
    <property type="match status" value="1"/>
</dbReference>
<keyword evidence="6" id="KW-0813">Transport</keyword>
<feature type="transmembrane region" description="Helical" evidence="8">
    <location>
        <begin position="285"/>
        <end position="306"/>
    </location>
</feature>
<feature type="transmembrane region" description="Helical" evidence="8">
    <location>
        <begin position="217"/>
        <end position="240"/>
    </location>
</feature>
<dbReference type="Pfam" id="PF00083">
    <property type="entry name" value="Sugar_tr"/>
    <property type="match status" value="1"/>
</dbReference>
<feature type="transmembrane region" description="Helical" evidence="8">
    <location>
        <begin position="74"/>
        <end position="95"/>
    </location>
</feature>
<feature type="transmembrane region" description="Helical" evidence="8">
    <location>
        <begin position="252"/>
        <end position="273"/>
    </location>
</feature>
<feature type="domain" description="Major facilitator superfamily (MFS) profile" evidence="9">
    <location>
        <begin position="1"/>
        <end position="402"/>
    </location>
</feature>
<dbReference type="PRINTS" id="PR00171">
    <property type="entry name" value="SUGRTRNSPORT"/>
</dbReference>
<dbReference type="PROSITE" id="PS00217">
    <property type="entry name" value="SUGAR_TRANSPORT_2"/>
    <property type="match status" value="1"/>
</dbReference>
<feature type="transmembrane region" description="Helical" evidence="8">
    <location>
        <begin position="137"/>
        <end position="156"/>
    </location>
</feature>
<evidence type="ECO:0000313" key="10">
    <source>
        <dbReference type="EMBL" id="KAF5832364.1"/>
    </source>
</evidence>
<evidence type="ECO:0000256" key="2">
    <source>
        <dbReference type="ARBA" id="ARBA00010992"/>
    </source>
</evidence>
<dbReference type="CDD" id="cd17315">
    <property type="entry name" value="MFS_GLUT_like"/>
    <property type="match status" value="1"/>
</dbReference>
<dbReference type="NCBIfam" id="TIGR00879">
    <property type="entry name" value="SP"/>
    <property type="match status" value="1"/>
</dbReference>
<sequence>MRKKLLRSLPEVKRMYTGFQFTQQIQRSTSALGSLTGGNLADALGRRAAFLLCCVPLLAGPLLCAWAASFTQLAAGRLITGVAIGLSSALVSTYISEVAPTKLRGTLGTINQLVICIGILAVLCVNVALPVTQWRSFFLLGAVPAVLLGLGMLAVCPESPRWLASKGRNAEAESAARSLWGPGGVSELSGGAAPDAGGDKSKEGEASMFAPRYRKGVLIGILLFAIQQFAGINALVYFSTSVFRQAGVQSDTLASAAVGVTNVLGTVVAASIIEKAGRKQLLANSYLGQAAAMLLMAFGFASPALSQYAAPIAVVGTLLYIVTFALGAGPVTGLLVPELCAASIRGRAVAAAMTSHWVCNVAVGQTFMAAVTQFGLAGCYAAFGVVALLGAFFVRSQVPETKGKTFDQIEAELNA</sequence>
<keyword evidence="4 8" id="KW-1133">Transmembrane helix</keyword>
<dbReference type="InterPro" id="IPR020846">
    <property type="entry name" value="MFS_dom"/>
</dbReference>
<feature type="transmembrane region" description="Helical" evidence="8">
    <location>
        <begin position="374"/>
        <end position="394"/>
    </location>
</feature>
<comment type="subcellular location">
    <subcellularLocation>
        <location evidence="1">Membrane</location>
        <topology evidence="1">Multi-pass membrane protein</topology>
    </subcellularLocation>
</comment>
<evidence type="ECO:0000256" key="3">
    <source>
        <dbReference type="ARBA" id="ARBA00022692"/>
    </source>
</evidence>
<reference evidence="10" key="1">
    <citation type="submission" date="2017-08" db="EMBL/GenBank/DDBJ databases">
        <authorList>
            <person name="Polle J.E."/>
            <person name="Barry K."/>
            <person name="Cushman J."/>
            <person name="Schmutz J."/>
            <person name="Tran D."/>
            <person name="Hathwaick L.T."/>
            <person name="Yim W.C."/>
            <person name="Jenkins J."/>
            <person name="Mckie-Krisberg Z.M."/>
            <person name="Prochnik S."/>
            <person name="Lindquist E."/>
            <person name="Dockter R.B."/>
            <person name="Adam C."/>
            <person name="Molina H."/>
            <person name="Bunkerborg J."/>
            <person name="Jin E."/>
            <person name="Buchheim M."/>
            <person name="Magnuson J."/>
        </authorList>
    </citation>
    <scope>NUCLEOTIDE SEQUENCE</scope>
    <source>
        <strain evidence="10">CCAP 19/18</strain>
    </source>
</reference>